<evidence type="ECO:0000256" key="3">
    <source>
        <dbReference type="SAM" id="Coils"/>
    </source>
</evidence>
<dbReference type="EMBL" id="JANJYI010000002">
    <property type="protein sequence ID" value="KAK2660715.1"/>
    <property type="molecule type" value="Genomic_DNA"/>
</dbReference>
<evidence type="ECO:0000256" key="2">
    <source>
        <dbReference type="ARBA" id="ARBA00023054"/>
    </source>
</evidence>
<dbReference type="AlphaFoldDB" id="A0AAE0CRA2"/>
<dbReference type="GO" id="GO:0009904">
    <property type="term" value="P:chloroplast accumulation movement"/>
    <property type="evidence" value="ECO:0007669"/>
    <property type="project" value="TreeGrafter"/>
</dbReference>
<dbReference type="GO" id="GO:0009903">
    <property type="term" value="P:chloroplast avoidance movement"/>
    <property type="evidence" value="ECO:0007669"/>
    <property type="project" value="TreeGrafter"/>
</dbReference>
<dbReference type="Proteomes" id="UP001280121">
    <property type="component" value="Unassembled WGS sequence"/>
</dbReference>
<comment type="similarity">
    <text evidence="1">Belongs to the WEB family.</text>
</comment>
<accession>A0AAE0CRA2</accession>
<evidence type="ECO:0000313" key="5">
    <source>
        <dbReference type="Proteomes" id="UP001280121"/>
    </source>
</evidence>
<keyword evidence="2 3" id="KW-0175">Coiled coil</keyword>
<feature type="coiled-coil region" evidence="3">
    <location>
        <begin position="68"/>
        <end position="130"/>
    </location>
</feature>
<evidence type="ECO:0000313" key="4">
    <source>
        <dbReference type="EMBL" id="KAK2660715.1"/>
    </source>
</evidence>
<reference evidence="4" key="1">
    <citation type="journal article" date="2023" name="Plant J.">
        <title>Genome sequences and population genomics provide insights into the demographic history, inbreeding, and mutation load of two 'living fossil' tree species of Dipteronia.</title>
        <authorList>
            <person name="Feng Y."/>
            <person name="Comes H.P."/>
            <person name="Chen J."/>
            <person name="Zhu S."/>
            <person name="Lu R."/>
            <person name="Zhang X."/>
            <person name="Li P."/>
            <person name="Qiu J."/>
            <person name="Olsen K.M."/>
            <person name="Qiu Y."/>
        </authorList>
    </citation>
    <scope>NUCLEOTIDE SEQUENCE</scope>
    <source>
        <strain evidence="4">KIB01</strain>
    </source>
</reference>
<keyword evidence="5" id="KW-1185">Reference proteome</keyword>
<comment type="caution">
    <text evidence="4">The sequence shown here is derived from an EMBL/GenBank/DDBJ whole genome shotgun (WGS) entry which is preliminary data.</text>
</comment>
<organism evidence="4 5">
    <name type="scientific">Dipteronia dyeriana</name>
    <dbReference type="NCBI Taxonomy" id="168575"/>
    <lineage>
        <taxon>Eukaryota</taxon>
        <taxon>Viridiplantae</taxon>
        <taxon>Streptophyta</taxon>
        <taxon>Embryophyta</taxon>
        <taxon>Tracheophyta</taxon>
        <taxon>Spermatophyta</taxon>
        <taxon>Magnoliopsida</taxon>
        <taxon>eudicotyledons</taxon>
        <taxon>Gunneridae</taxon>
        <taxon>Pentapetalae</taxon>
        <taxon>rosids</taxon>
        <taxon>malvids</taxon>
        <taxon>Sapindales</taxon>
        <taxon>Sapindaceae</taxon>
        <taxon>Hippocastanoideae</taxon>
        <taxon>Acereae</taxon>
        <taxon>Dipteronia</taxon>
    </lineage>
</organism>
<sequence>MDSSTEGGVVVVTNRAEIDTSAPFRSVKEAVTLFGEKVLAGEVYANKLKEMRGEASENRYGHGHGSKIVTVTAELEETKQSLEKAKEESTMMSNYLSSLKQELERTKRELQQMKNKERESEKQITEFEIDQQDIKIVEDSSSTTTTKFEVKKLAAPQTSSLDNHLHHHHHRHRHHQEAIHELQKKRYVSFANPPSLAQVFVPKEVETLERHPSLKNKKKKPLIPLFGGIFSKKKGGQDTASPRI</sequence>
<evidence type="ECO:0008006" key="6">
    <source>
        <dbReference type="Google" id="ProtNLM"/>
    </source>
</evidence>
<evidence type="ECO:0000256" key="1">
    <source>
        <dbReference type="ARBA" id="ARBA00005485"/>
    </source>
</evidence>
<protein>
    <recommendedName>
        <fullName evidence="6">WEB family protein</fullName>
    </recommendedName>
</protein>
<dbReference type="PANTHER" id="PTHR32054">
    <property type="entry name" value="HEAVY CHAIN, PUTATIVE, EXPRESSED-RELATED-RELATED"/>
    <property type="match status" value="1"/>
</dbReference>
<dbReference type="GO" id="GO:0005829">
    <property type="term" value="C:cytosol"/>
    <property type="evidence" value="ECO:0007669"/>
    <property type="project" value="TreeGrafter"/>
</dbReference>
<gene>
    <name evidence="4" type="ORF">Ddye_007248</name>
</gene>
<name>A0AAE0CRA2_9ROSI</name>
<proteinExistence type="inferred from homology"/>
<dbReference type="PANTHER" id="PTHR32054:SF9">
    <property type="entry name" value="OS04G0116200 PROTEIN"/>
    <property type="match status" value="1"/>
</dbReference>